<dbReference type="AlphaFoldDB" id="A0A6B3SM78"/>
<comment type="caution">
    <text evidence="1">The sequence shown here is derived from an EMBL/GenBank/DDBJ whole genome shotgun (WGS) entry which is preliminary data.</text>
</comment>
<dbReference type="RefSeq" id="WP_163963645.1">
    <property type="nucleotide sequence ID" value="NZ_JAAIVB010000041.1"/>
</dbReference>
<accession>A0A6B3SM78</accession>
<dbReference type="Proteomes" id="UP000482155">
    <property type="component" value="Unassembled WGS sequence"/>
</dbReference>
<proteinExistence type="predicted"/>
<evidence type="ECO:0000313" key="2">
    <source>
        <dbReference type="Proteomes" id="UP000482155"/>
    </source>
</evidence>
<gene>
    <name evidence="1" type="ORF">G3574_12655</name>
</gene>
<evidence type="ECO:0000313" key="1">
    <source>
        <dbReference type="EMBL" id="NEX61930.1"/>
    </source>
</evidence>
<dbReference type="EMBL" id="JAAIVB010000041">
    <property type="protein sequence ID" value="NEX61930.1"/>
    <property type="molecule type" value="Genomic_DNA"/>
</dbReference>
<sequence length="336" mass="37087">MSTQPTVSVPAGFSDAARAIVAARRPCWQYELLGQILCDAVEEAATMDPPGPVSMPAETSFPSFGSYCLELVERLASNLESMNPAIAEEVTQIANGGMHAFGKVASSMTETYLQARQLAHEIARLPTRSADLTPRPAWRRELEGYMVKVKEDLCDMAAQSLLIHESIGESIMARVRSAQKRTQAGEPCVLDLNLRFCFESSTFNEHLQQFIDCLDMMSRVLDAKIGITKTSLQHGTPQPGRICLYQSLFDADLVAVTVRCDGEESAALTVPWKMLRSYACIREARVYDVRRAEACVRSLLEPHHTTGVPVTYQLPVAEASELVRRVAQLYALPSMS</sequence>
<protein>
    <submittedName>
        <fullName evidence="1">Uncharacterized protein</fullName>
    </submittedName>
</protein>
<reference evidence="1 2" key="1">
    <citation type="submission" date="2020-02" db="EMBL/GenBank/DDBJ databases">
        <authorList>
            <person name="Kim M.K."/>
        </authorList>
    </citation>
    <scope>NUCLEOTIDE SEQUENCE [LARGE SCALE GENOMIC DNA]</scope>
    <source>
        <strain evidence="1 2">17J57-3</strain>
    </source>
</reference>
<name>A0A6B3SM78_9BURK</name>
<keyword evidence="2" id="KW-1185">Reference proteome</keyword>
<organism evidence="1 2">
    <name type="scientific">Noviherbaspirillum galbum</name>
    <dbReference type="NCBI Taxonomy" id="2709383"/>
    <lineage>
        <taxon>Bacteria</taxon>
        <taxon>Pseudomonadati</taxon>
        <taxon>Pseudomonadota</taxon>
        <taxon>Betaproteobacteria</taxon>
        <taxon>Burkholderiales</taxon>
        <taxon>Oxalobacteraceae</taxon>
        <taxon>Noviherbaspirillum</taxon>
    </lineage>
</organism>